<reference evidence="16 17" key="1">
    <citation type="journal article" date="2020" name="Front. Microbiol.">
        <title>Single-cell genomics of novel Actinobacteria with the Wood-Ljungdahl pathway discovered in a serpentinizing system.</title>
        <authorList>
            <person name="Merino N."/>
            <person name="Kawai M."/>
            <person name="Boyd E.S."/>
            <person name="Colman D.R."/>
            <person name="McGlynn S.E."/>
            <person name="Nealson K.H."/>
            <person name="Kurokawa K."/>
            <person name="Hongoh Y."/>
        </authorList>
    </citation>
    <scope>NUCLEOTIDE SEQUENCE [LARGE SCALE GENOMIC DNA]</scope>
    <source>
        <strain evidence="16 17">S42</strain>
    </source>
</reference>
<dbReference type="GO" id="GO:0008986">
    <property type="term" value="F:pyruvate, water dikinase activity"/>
    <property type="evidence" value="ECO:0007669"/>
    <property type="project" value="UniProtKB-EC"/>
</dbReference>
<evidence type="ECO:0000256" key="4">
    <source>
        <dbReference type="ARBA" id="ARBA00007837"/>
    </source>
</evidence>
<proteinExistence type="inferred from homology"/>
<dbReference type="Gene3D" id="3.30.1490.20">
    <property type="entry name" value="ATP-grasp fold, A domain"/>
    <property type="match status" value="1"/>
</dbReference>
<dbReference type="GO" id="GO:0005524">
    <property type="term" value="F:ATP binding"/>
    <property type="evidence" value="ECO:0007669"/>
    <property type="project" value="UniProtKB-KW"/>
</dbReference>
<keyword evidence="8" id="KW-0479">Metal-binding</keyword>
<evidence type="ECO:0000256" key="13">
    <source>
        <dbReference type="ARBA" id="ARBA00033470"/>
    </source>
</evidence>
<dbReference type="EMBL" id="BLSA01000736">
    <property type="protein sequence ID" value="GFP33810.1"/>
    <property type="molecule type" value="Genomic_DNA"/>
</dbReference>
<dbReference type="AlphaFoldDB" id="A0A6V8PNZ5"/>
<evidence type="ECO:0000256" key="14">
    <source>
        <dbReference type="ARBA" id="ARBA00047700"/>
    </source>
</evidence>
<protein>
    <recommendedName>
        <fullName evidence="6">Phosphoenolpyruvate synthase</fullName>
        <ecNumber evidence="5">2.7.9.2</ecNumber>
    </recommendedName>
    <alternativeName>
        <fullName evidence="13">Pyruvate, water dikinase</fullName>
    </alternativeName>
</protein>
<comment type="similarity">
    <text evidence="4">Belongs to the PEP-utilizing enzyme family.</text>
</comment>
<evidence type="ECO:0000313" key="17">
    <source>
        <dbReference type="Proteomes" id="UP000568877"/>
    </source>
</evidence>
<evidence type="ECO:0000256" key="2">
    <source>
        <dbReference type="ARBA" id="ARBA00002988"/>
    </source>
</evidence>
<evidence type="ECO:0000313" key="16">
    <source>
        <dbReference type="EMBL" id="GFP33810.1"/>
    </source>
</evidence>
<dbReference type="InterPro" id="IPR002192">
    <property type="entry name" value="PPDK_AMP/ATP-bd"/>
</dbReference>
<comment type="cofactor">
    <cofactor evidence="1">
        <name>Mg(2+)</name>
        <dbReference type="ChEBI" id="CHEBI:18420"/>
    </cofactor>
</comment>
<keyword evidence="11" id="KW-0067">ATP-binding</keyword>
<keyword evidence="10 16" id="KW-0418">Kinase</keyword>
<dbReference type="GO" id="GO:0046872">
    <property type="term" value="F:metal ion binding"/>
    <property type="evidence" value="ECO:0007669"/>
    <property type="project" value="UniProtKB-KW"/>
</dbReference>
<keyword evidence="9" id="KW-0547">Nucleotide-binding</keyword>
<evidence type="ECO:0000256" key="11">
    <source>
        <dbReference type="ARBA" id="ARBA00022840"/>
    </source>
</evidence>
<dbReference type="UniPathway" id="UPA00138"/>
<gene>
    <name evidence="16" type="ORF">HKBW3S42_02149</name>
</gene>
<evidence type="ECO:0000256" key="7">
    <source>
        <dbReference type="ARBA" id="ARBA00022679"/>
    </source>
</evidence>
<dbReference type="PANTHER" id="PTHR43030">
    <property type="entry name" value="PHOSPHOENOLPYRUVATE SYNTHASE"/>
    <property type="match status" value="1"/>
</dbReference>
<dbReference type="Pfam" id="PF01326">
    <property type="entry name" value="PPDK_N"/>
    <property type="match status" value="1"/>
</dbReference>
<evidence type="ECO:0000256" key="12">
    <source>
        <dbReference type="ARBA" id="ARBA00022842"/>
    </source>
</evidence>
<keyword evidence="12" id="KW-0460">Magnesium</keyword>
<evidence type="ECO:0000256" key="5">
    <source>
        <dbReference type="ARBA" id="ARBA00011996"/>
    </source>
</evidence>
<dbReference type="InterPro" id="IPR013815">
    <property type="entry name" value="ATP_grasp_subdomain_1"/>
</dbReference>
<feature type="domain" description="Pyruvate phosphate dikinase AMP/ATP-binding" evidence="15">
    <location>
        <begin position="32"/>
        <end position="123"/>
    </location>
</feature>
<dbReference type="SUPFAM" id="SSF56059">
    <property type="entry name" value="Glutathione synthetase ATP-binding domain-like"/>
    <property type="match status" value="1"/>
</dbReference>
<dbReference type="EC" id="2.7.9.2" evidence="5"/>
<keyword evidence="16" id="KW-0670">Pyruvate</keyword>
<evidence type="ECO:0000256" key="10">
    <source>
        <dbReference type="ARBA" id="ARBA00022777"/>
    </source>
</evidence>
<evidence type="ECO:0000256" key="3">
    <source>
        <dbReference type="ARBA" id="ARBA00004742"/>
    </source>
</evidence>
<evidence type="ECO:0000259" key="15">
    <source>
        <dbReference type="Pfam" id="PF01326"/>
    </source>
</evidence>
<accession>A0A6V8PNZ5</accession>
<sequence length="126" mass="14084">MKSTMTTTGFSQEKTALSWLRWFKDVDIEEVSLVGGKNSSLGEMVRELGSLGVQVPDGFAITAQAFQHFLQANGLNAPIREQLLEMDPHSPDDLTRRTRLIRSLILRGSLPEDLEDQIKLAYPQPS</sequence>
<comment type="caution">
    <text evidence="16">The sequence shown here is derived from an EMBL/GenBank/DDBJ whole genome shotgun (WGS) entry which is preliminary data.</text>
</comment>
<dbReference type="GO" id="GO:0006094">
    <property type="term" value="P:gluconeogenesis"/>
    <property type="evidence" value="ECO:0007669"/>
    <property type="project" value="UniProtKB-UniPathway"/>
</dbReference>
<evidence type="ECO:0000256" key="6">
    <source>
        <dbReference type="ARBA" id="ARBA00021623"/>
    </source>
</evidence>
<keyword evidence="7" id="KW-0808">Transferase</keyword>
<dbReference type="InterPro" id="IPR006319">
    <property type="entry name" value="PEP_synth"/>
</dbReference>
<comment type="function">
    <text evidence="2">Catalyzes the phosphorylation of pyruvate to phosphoenolpyruvate.</text>
</comment>
<dbReference type="PANTHER" id="PTHR43030:SF1">
    <property type="entry name" value="PHOSPHOENOLPYRUVATE SYNTHASE"/>
    <property type="match status" value="1"/>
</dbReference>
<name>A0A6V8PNZ5_9ACTN</name>
<comment type="pathway">
    <text evidence="3">Carbohydrate biosynthesis; gluconeogenesis.</text>
</comment>
<evidence type="ECO:0000256" key="1">
    <source>
        <dbReference type="ARBA" id="ARBA00001946"/>
    </source>
</evidence>
<evidence type="ECO:0000256" key="9">
    <source>
        <dbReference type="ARBA" id="ARBA00022741"/>
    </source>
</evidence>
<dbReference type="Proteomes" id="UP000568877">
    <property type="component" value="Unassembled WGS sequence"/>
</dbReference>
<evidence type="ECO:0000256" key="8">
    <source>
        <dbReference type="ARBA" id="ARBA00022723"/>
    </source>
</evidence>
<feature type="non-terminal residue" evidence="16">
    <location>
        <position position="126"/>
    </location>
</feature>
<comment type="catalytic activity">
    <reaction evidence="14">
        <text>pyruvate + ATP + H2O = phosphoenolpyruvate + AMP + phosphate + 2 H(+)</text>
        <dbReference type="Rhea" id="RHEA:11364"/>
        <dbReference type="ChEBI" id="CHEBI:15361"/>
        <dbReference type="ChEBI" id="CHEBI:15377"/>
        <dbReference type="ChEBI" id="CHEBI:15378"/>
        <dbReference type="ChEBI" id="CHEBI:30616"/>
        <dbReference type="ChEBI" id="CHEBI:43474"/>
        <dbReference type="ChEBI" id="CHEBI:58702"/>
        <dbReference type="ChEBI" id="CHEBI:456215"/>
        <dbReference type="EC" id="2.7.9.2"/>
    </reaction>
</comment>
<organism evidence="16 17">
    <name type="scientific">Candidatus Hakubella thermalkaliphila</name>
    <dbReference type="NCBI Taxonomy" id="2754717"/>
    <lineage>
        <taxon>Bacteria</taxon>
        <taxon>Bacillati</taxon>
        <taxon>Actinomycetota</taxon>
        <taxon>Actinomycetota incertae sedis</taxon>
        <taxon>Candidatus Hakubellales</taxon>
        <taxon>Candidatus Hakubellaceae</taxon>
        <taxon>Candidatus Hakubella</taxon>
    </lineage>
</organism>